<dbReference type="CDD" id="cd04586">
    <property type="entry name" value="CBS_pair_BON_assoc"/>
    <property type="match status" value="1"/>
</dbReference>
<evidence type="ECO:0000259" key="3">
    <source>
        <dbReference type="PROSITE" id="PS51371"/>
    </source>
</evidence>
<keyword evidence="1 2" id="KW-0129">CBS domain</keyword>
<dbReference type="eggNOG" id="COG3448">
    <property type="taxonomic scope" value="Bacteria"/>
</dbReference>
<gene>
    <name evidence="4" type="ORF">DealDRAFT_2748</name>
</gene>
<reference evidence="4 5" key="1">
    <citation type="submission" date="2009-02" db="EMBL/GenBank/DDBJ databases">
        <title>Sequencing of the draft genome and assembly of Dethiobacter alkaliphilus AHT 1.</title>
        <authorList>
            <consortium name="US DOE Joint Genome Institute (JGI-PGF)"/>
            <person name="Lucas S."/>
            <person name="Copeland A."/>
            <person name="Lapidus A."/>
            <person name="Glavina del Rio T."/>
            <person name="Dalin E."/>
            <person name="Tice H."/>
            <person name="Bruce D."/>
            <person name="Goodwin L."/>
            <person name="Pitluck S."/>
            <person name="Larimer F."/>
            <person name="Land M.L."/>
            <person name="Hauser L."/>
            <person name="Muyzer G."/>
        </authorList>
    </citation>
    <scope>NUCLEOTIDE SEQUENCE [LARGE SCALE GENOMIC DNA]</scope>
    <source>
        <strain evidence="4 5">AHT 1</strain>
    </source>
</reference>
<dbReference type="PANTHER" id="PTHR43080:SF2">
    <property type="entry name" value="CBS DOMAIN-CONTAINING PROTEIN"/>
    <property type="match status" value="1"/>
</dbReference>
<dbReference type="PANTHER" id="PTHR43080">
    <property type="entry name" value="CBS DOMAIN-CONTAINING PROTEIN CBSX3, MITOCHONDRIAL"/>
    <property type="match status" value="1"/>
</dbReference>
<sequence>MKAKEIMTTDLVTIAEDKTLREVIKLMVEQNISGIPVIDETGNLMGIVSESDVIRLKRKTHMPDYIQLLEAMLNEAQPEQFSADVIRSLNMPVKDFMTKKVVTVKEDTTLAEITRLMVEHNINRIPVVRKQKLLGIVTRRDAILAMAKLSPDT</sequence>
<proteinExistence type="predicted"/>
<dbReference type="InterPro" id="IPR000644">
    <property type="entry name" value="CBS_dom"/>
</dbReference>
<name>C0GJU5_DETAL</name>
<dbReference type="STRING" id="555088.DealDRAFT_2748"/>
<dbReference type="Pfam" id="PF00571">
    <property type="entry name" value="CBS"/>
    <property type="match status" value="2"/>
</dbReference>
<evidence type="ECO:0000256" key="2">
    <source>
        <dbReference type="PROSITE-ProRule" id="PRU00703"/>
    </source>
</evidence>
<dbReference type="OrthoDB" id="9790355at2"/>
<organism evidence="4 5">
    <name type="scientific">Dethiobacter alkaliphilus AHT 1</name>
    <dbReference type="NCBI Taxonomy" id="555088"/>
    <lineage>
        <taxon>Bacteria</taxon>
        <taxon>Bacillati</taxon>
        <taxon>Bacillota</taxon>
        <taxon>Dethiobacteria</taxon>
        <taxon>Dethiobacterales</taxon>
        <taxon>Dethiobacteraceae</taxon>
        <taxon>Dethiobacter</taxon>
    </lineage>
</organism>
<dbReference type="RefSeq" id="WP_008518441.1">
    <property type="nucleotide sequence ID" value="NZ_ACJM01000018.1"/>
</dbReference>
<dbReference type="Gene3D" id="3.10.580.10">
    <property type="entry name" value="CBS-domain"/>
    <property type="match status" value="1"/>
</dbReference>
<dbReference type="InterPro" id="IPR051257">
    <property type="entry name" value="Diverse_CBS-Domain"/>
</dbReference>
<keyword evidence="5" id="KW-1185">Reference proteome</keyword>
<dbReference type="SUPFAM" id="SSF54631">
    <property type="entry name" value="CBS-domain pair"/>
    <property type="match status" value="1"/>
</dbReference>
<evidence type="ECO:0000313" key="4">
    <source>
        <dbReference type="EMBL" id="EEG76403.1"/>
    </source>
</evidence>
<feature type="domain" description="CBS" evidence="3">
    <location>
        <begin position="97"/>
        <end position="153"/>
    </location>
</feature>
<evidence type="ECO:0000313" key="5">
    <source>
        <dbReference type="Proteomes" id="UP000006443"/>
    </source>
</evidence>
<accession>C0GJU5</accession>
<feature type="domain" description="CBS" evidence="3">
    <location>
        <begin position="7"/>
        <end position="65"/>
    </location>
</feature>
<evidence type="ECO:0000256" key="1">
    <source>
        <dbReference type="ARBA" id="ARBA00023122"/>
    </source>
</evidence>
<dbReference type="PROSITE" id="PS51371">
    <property type="entry name" value="CBS"/>
    <property type="match status" value="2"/>
</dbReference>
<protein>
    <submittedName>
        <fullName evidence="4">CBS domain containing membrane protein</fullName>
    </submittedName>
</protein>
<dbReference type="Proteomes" id="UP000006443">
    <property type="component" value="Unassembled WGS sequence"/>
</dbReference>
<dbReference type="AlphaFoldDB" id="C0GJU5"/>
<dbReference type="EMBL" id="ACJM01000018">
    <property type="protein sequence ID" value="EEG76403.1"/>
    <property type="molecule type" value="Genomic_DNA"/>
</dbReference>
<comment type="caution">
    <text evidence="4">The sequence shown here is derived from an EMBL/GenBank/DDBJ whole genome shotgun (WGS) entry which is preliminary data.</text>
</comment>
<dbReference type="InterPro" id="IPR046342">
    <property type="entry name" value="CBS_dom_sf"/>
</dbReference>
<dbReference type="SMART" id="SM00116">
    <property type="entry name" value="CBS"/>
    <property type="match status" value="2"/>
</dbReference>